<gene>
    <name evidence="10" type="ORF">DGAL_LOCUS17496</name>
</gene>
<evidence type="ECO:0008006" key="12">
    <source>
        <dbReference type="Google" id="ProtNLM"/>
    </source>
</evidence>
<dbReference type="AlphaFoldDB" id="A0A8J2WCW6"/>
<protein>
    <recommendedName>
        <fullName evidence="12">Glycosyltransferase family 92 protein</fullName>
    </recommendedName>
</protein>
<keyword evidence="6 9" id="KW-1133">Transmembrane helix</keyword>
<evidence type="ECO:0000256" key="3">
    <source>
        <dbReference type="ARBA" id="ARBA00022676"/>
    </source>
</evidence>
<evidence type="ECO:0000256" key="6">
    <source>
        <dbReference type="ARBA" id="ARBA00022989"/>
    </source>
</evidence>
<evidence type="ECO:0000256" key="2">
    <source>
        <dbReference type="ARBA" id="ARBA00007647"/>
    </source>
</evidence>
<evidence type="ECO:0000256" key="1">
    <source>
        <dbReference type="ARBA" id="ARBA00004167"/>
    </source>
</evidence>
<dbReference type="PANTHER" id="PTHR21461">
    <property type="entry name" value="GLYCOSYLTRANSFERASE FAMILY 92 PROTEIN"/>
    <property type="match status" value="1"/>
</dbReference>
<comment type="similarity">
    <text evidence="2">Belongs to the glycosyltransferase 92 family.</text>
</comment>
<feature type="compositionally biased region" description="Low complexity" evidence="8">
    <location>
        <begin position="116"/>
        <end position="132"/>
    </location>
</feature>
<dbReference type="Proteomes" id="UP000789390">
    <property type="component" value="Unassembled WGS sequence"/>
</dbReference>
<evidence type="ECO:0000256" key="7">
    <source>
        <dbReference type="ARBA" id="ARBA00023136"/>
    </source>
</evidence>
<dbReference type="PANTHER" id="PTHR21461:SF40">
    <property type="entry name" value="GLYCOSYLTRANSFERASE FAMILY 92 PROTEIN"/>
    <property type="match status" value="1"/>
</dbReference>
<evidence type="ECO:0000256" key="9">
    <source>
        <dbReference type="SAM" id="Phobius"/>
    </source>
</evidence>
<dbReference type="EMBL" id="CAKKLH010000342">
    <property type="protein sequence ID" value="CAH0113599.1"/>
    <property type="molecule type" value="Genomic_DNA"/>
</dbReference>
<dbReference type="GO" id="GO:0005737">
    <property type="term" value="C:cytoplasm"/>
    <property type="evidence" value="ECO:0007669"/>
    <property type="project" value="TreeGrafter"/>
</dbReference>
<keyword evidence="5 9" id="KW-0812">Transmembrane</keyword>
<feature type="compositionally biased region" description="Low complexity" evidence="8">
    <location>
        <begin position="26"/>
        <end position="36"/>
    </location>
</feature>
<dbReference type="GO" id="GO:0016020">
    <property type="term" value="C:membrane"/>
    <property type="evidence" value="ECO:0007669"/>
    <property type="project" value="UniProtKB-SubCell"/>
</dbReference>
<comment type="caution">
    <text evidence="10">The sequence shown here is derived from an EMBL/GenBank/DDBJ whole genome shotgun (WGS) entry which is preliminary data.</text>
</comment>
<evidence type="ECO:0000313" key="11">
    <source>
        <dbReference type="Proteomes" id="UP000789390"/>
    </source>
</evidence>
<reference evidence="10" key="1">
    <citation type="submission" date="2021-11" db="EMBL/GenBank/DDBJ databases">
        <authorList>
            <person name="Schell T."/>
        </authorList>
    </citation>
    <scope>NUCLEOTIDE SEQUENCE</scope>
    <source>
        <strain evidence="10">M5</strain>
    </source>
</reference>
<dbReference type="InterPro" id="IPR008166">
    <property type="entry name" value="Glyco_transf_92"/>
</dbReference>
<evidence type="ECO:0000256" key="8">
    <source>
        <dbReference type="SAM" id="MobiDB-lite"/>
    </source>
</evidence>
<name>A0A8J2WCW6_9CRUS</name>
<dbReference type="Pfam" id="PF01697">
    <property type="entry name" value="Glyco_transf_92"/>
    <property type="match status" value="1"/>
</dbReference>
<sequence length="728" mass="80597">MLWKAALTRRISRMVFKCRLSLTSPARTSTTTTNRNGFAGISSNKGKRSSSSSSGSSSSAASVVRADNAYLLAVFFVFFLLVMIVAQVMVMRSELSSSVAGKSSRSFRPIVMSSSQLSSSSSTSSSSLTSSSRHQTQSEQKRPYAGPFRFGRQPAPFGRVLAADRRADPTAGDTNASAGGPPGTGPSASDLIHDPSTLTAGEWLKRLPQEQGRDAWATQLWLCFQGQSVCPWQPVSGREKCFVYSAYLDDTGASNTYTSHPTGTVRVIGVAKTKKPDRLWCQLGWSSANNNSAHWITVPAQIKTIREHWNLRYSAVFILCPLLTKNWPAGSPTGHPQFVSISTKEHPTMPDHDLPIRATANVAEFNITYGHWSDSPTGNLLPVIRYPDDPQIRNQPKHELSVCVKPLHYSFNRVDQLIEFIEIHRLLGVSHFTFYNHTVGENCDCVLRRYVDEGLVEILPWNQLDVISQKEIRTEGIFASLNDCLYRRMFDSQYLLMIDLDELIVPRTKFTLTELIASTLLANNTVAGGGIHSSANSHNGYRIGAYYFRNAFFYLSWPDDLGVHTPDWTADTLSPGASRPLDLITLRKTRRNVKLHPHRIRSKYICRPRAVVEVGNHFVWEFRAGNVAAHVPDTLAVMHHYRTCEFGGDTCLANPSIQDRSAWKYGDALATAVRQRFRQFGLSCPVLLPTAAVEQHSATIATTITTMNISSSLSSTSNAVSPSPFLIS</sequence>
<feature type="region of interest" description="Disordered" evidence="8">
    <location>
        <begin position="166"/>
        <end position="190"/>
    </location>
</feature>
<keyword evidence="11" id="KW-1185">Reference proteome</keyword>
<accession>A0A8J2WCW6</accession>
<organism evidence="10 11">
    <name type="scientific">Daphnia galeata</name>
    <dbReference type="NCBI Taxonomy" id="27404"/>
    <lineage>
        <taxon>Eukaryota</taxon>
        <taxon>Metazoa</taxon>
        <taxon>Ecdysozoa</taxon>
        <taxon>Arthropoda</taxon>
        <taxon>Crustacea</taxon>
        <taxon>Branchiopoda</taxon>
        <taxon>Diplostraca</taxon>
        <taxon>Cladocera</taxon>
        <taxon>Anomopoda</taxon>
        <taxon>Daphniidae</taxon>
        <taxon>Daphnia</taxon>
    </lineage>
</organism>
<feature type="region of interest" description="Disordered" evidence="8">
    <location>
        <begin position="26"/>
        <end position="59"/>
    </location>
</feature>
<keyword evidence="4" id="KW-0808">Transferase</keyword>
<proteinExistence type="inferred from homology"/>
<keyword evidence="7 9" id="KW-0472">Membrane</keyword>
<evidence type="ECO:0000256" key="5">
    <source>
        <dbReference type="ARBA" id="ARBA00022692"/>
    </source>
</evidence>
<evidence type="ECO:0000256" key="4">
    <source>
        <dbReference type="ARBA" id="ARBA00022679"/>
    </source>
</evidence>
<feature type="compositionally biased region" description="Low complexity" evidence="8">
    <location>
        <begin position="49"/>
        <end position="59"/>
    </location>
</feature>
<keyword evidence="3" id="KW-0328">Glycosyltransferase</keyword>
<comment type="subcellular location">
    <subcellularLocation>
        <location evidence="1">Membrane</location>
        <topology evidence="1">Single-pass membrane protein</topology>
    </subcellularLocation>
</comment>
<feature type="region of interest" description="Disordered" evidence="8">
    <location>
        <begin position="116"/>
        <end position="154"/>
    </location>
</feature>
<evidence type="ECO:0000313" key="10">
    <source>
        <dbReference type="EMBL" id="CAH0113599.1"/>
    </source>
</evidence>
<dbReference type="OrthoDB" id="2526284at2759"/>
<dbReference type="GO" id="GO:0016757">
    <property type="term" value="F:glycosyltransferase activity"/>
    <property type="evidence" value="ECO:0007669"/>
    <property type="project" value="UniProtKB-KW"/>
</dbReference>
<feature type="transmembrane region" description="Helical" evidence="9">
    <location>
        <begin position="69"/>
        <end position="90"/>
    </location>
</feature>